<evidence type="ECO:0000259" key="2">
    <source>
        <dbReference type="Pfam" id="PF13393"/>
    </source>
</evidence>
<name>A0A286IEB2_9HYPH</name>
<dbReference type="Pfam" id="PF13393">
    <property type="entry name" value="tRNA-synt_His"/>
    <property type="match status" value="2"/>
</dbReference>
<evidence type="ECO:0000256" key="1">
    <source>
        <dbReference type="ARBA" id="ARBA00023102"/>
    </source>
</evidence>
<feature type="domain" description="Class II Histidinyl-tRNA synthetase (HisRS)-like catalytic core" evidence="2">
    <location>
        <begin position="99"/>
        <end position="277"/>
    </location>
</feature>
<dbReference type="Gene3D" id="3.30.930.10">
    <property type="entry name" value="Bira Bifunctional Protein, Domain 2"/>
    <property type="match status" value="1"/>
</dbReference>
<keyword evidence="1" id="KW-0368">Histidine biosynthesis</keyword>
<proteinExistence type="predicted"/>
<keyword evidence="3" id="KW-0808">Transferase</keyword>
<evidence type="ECO:0000313" key="3">
    <source>
        <dbReference type="EMBL" id="SOE18367.1"/>
    </source>
</evidence>
<keyword evidence="3" id="KW-0328">Glycosyltransferase</keyword>
<gene>
    <name evidence="3" type="ORF">SAMN05877838_3289</name>
</gene>
<dbReference type="NCBIfam" id="NF008951">
    <property type="entry name" value="PRK12295.1-4"/>
    <property type="match status" value="1"/>
</dbReference>
<dbReference type="InterPro" id="IPR004516">
    <property type="entry name" value="HisRS/HisZ"/>
</dbReference>
<dbReference type="GO" id="GO:0006427">
    <property type="term" value="P:histidyl-tRNA aminoacylation"/>
    <property type="evidence" value="ECO:0007669"/>
    <property type="project" value="TreeGrafter"/>
</dbReference>
<protein>
    <submittedName>
        <fullName evidence="3">ATP phosphoribosyltransferase regulatory subunit</fullName>
    </submittedName>
</protein>
<keyword evidence="4" id="KW-1185">Reference proteome</keyword>
<dbReference type="GO" id="GO:0004821">
    <property type="term" value="F:histidine-tRNA ligase activity"/>
    <property type="evidence" value="ECO:0007669"/>
    <property type="project" value="TreeGrafter"/>
</dbReference>
<accession>A0A286IEB2</accession>
<keyword evidence="1" id="KW-0028">Amino-acid biosynthesis</keyword>
<dbReference type="GO" id="GO:0000105">
    <property type="term" value="P:L-histidine biosynthetic process"/>
    <property type="evidence" value="ECO:0007669"/>
    <property type="project" value="UniProtKB-KW"/>
</dbReference>
<dbReference type="PANTHER" id="PTHR43707">
    <property type="entry name" value="HISTIDYL-TRNA SYNTHETASE"/>
    <property type="match status" value="1"/>
</dbReference>
<sequence length="461" mass="49179">MLRKSDVEALSILCPSFPSPPPPREGEGLKLLRPSPLLLWVRLVTALFPRLELGRTSPSPLWGGGWGGAFVIGQARGGDFSSRTREGLVMQFGAPDFAADLARALDALGGVRVDIPVIQPAEPFLDMAGEDLRRRIFLTESETGESLCLRPEFTIPVCTAHIAENVGTPRRYGYLGQVFRQRRDGANEFFQAGVEDLGEPDEAAADARALSDARGLIAGFAPAADLSIILGDQAVFEAVVAGLGLPAGWQKRLIHAFGNEQALGAMIAKLASPEAAAVPDASVAGFLANGDVAGLEAHIEEVMQETGYSTNASRSPAEIAARLISKQTLDSTRLSARSLAALKAFLALDIPLDRAATALSEFARDAGLNISVAQQAFEARLAALKQRGEDLGSIRWRAAFGRPLDYYTGMVFEISASAENLVLAGGGRYDRMMTLLGAQEPIPAVGFSLWLDRIETVRAGR</sequence>
<dbReference type="EMBL" id="OCPC01000005">
    <property type="protein sequence ID" value="SOE18367.1"/>
    <property type="molecule type" value="Genomic_DNA"/>
</dbReference>
<dbReference type="Proteomes" id="UP000219465">
    <property type="component" value="Unassembled WGS sequence"/>
</dbReference>
<organism evidence="3 4">
    <name type="scientific">Hoeflea halophila</name>
    <dbReference type="NCBI Taxonomy" id="714899"/>
    <lineage>
        <taxon>Bacteria</taxon>
        <taxon>Pseudomonadati</taxon>
        <taxon>Pseudomonadota</taxon>
        <taxon>Alphaproteobacteria</taxon>
        <taxon>Hyphomicrobiales</taxon>
        <taxon>Rhizobiaceae</taxon>
        <taxon>Hoeflea</taxon>
    </lineage>
</organism>
<dbReference type="InterPro" id="IPR041715">
    <property type="entry name" value="HisRS-like_core"/>
</dbReference>
<dbReference type="InterPro" id="IPR045864">
    <property type="entry name" value="aa-tRNA-synth_II/BPL/LPL"/>
</dbReference>
<feature type="domain" description="Class II Histidinyl-tRNA synthetase (HisRS)-like catalytic core" evidence="2">
    <location>
        <begin position="329"/>
        <end position="454"/>
    </location>
</feature>
<dbReference type="GO" id="GO:0005737">
    <property type="term" value="C:cytoplasm"/>
    <property type="evidence" value="ECO:0007669"/>
    <property type="project" value="InterPro"/>
</dbReference>
<dbReference type="PANTHER" id="PTHR43707:SF1">
    <property type="entry name" value="HISTIDINE--TRNA LIGASE, MITOCHONDRIAL-RELATED"/>
    <property type="match status" value="1"/>
</dbReference>
<reference evidence="4" key="1">
    <citation type="submission" date="2017-08" db="EMBL/GenBank/DDBJ databases">
        <authorList>
            <person name="Varghese N."/>
            <person name="Submissions S."/>
        </authorList>
    </citation>
    <scope>NUCLEOTIDE SEQUENCE [LARGE SCALE GENOMIC DNA]</scope>
    <source>
        <strain evidence="4">KCTC 23107</strain>
    </source>
</reference>
<dbReference type="AlphaFoldDB" id="A0A286IEB2"/>
<evidence type="ECO:0000313" key="4">
    <source>
        <dbReference type="Proteomes" id="UP000219465"/>
    </source>
</evidence>
<dbReference type="GO" id="GO:0016757">
    <property type="term" value="F:glycosyltransferase activity"/>
    <property type="evidence" value="ECO:0007669"/>
    <property type="project" value="UniProtKB-KW"/>
</dbReference>
<dbReference type="SUPFAM" id="SSF55681">
    <property type="entry name" value="Class II aaRS and biotin synthetases"/>
    <property type="match status" value="1"/>
</dbReference>